<dbReference type="GO" id="GO:0046677">
    <property type="term" value="P:response to antibiotic"/>
    <property type="evidence" value="ECO:0007669"/>
    <property type="project" value="UniProtKB-KW"/>
</dbReference>
<evidence type="ECO:0000259" key="4">
    <source>
        <dbReference type="PROSITE" id="PS51819"/>
    </source>
</evidence>
<accession>A0A1K2HM96</accession>
<dbReference type="SUPFAM" id="SSF54593">
    <property type="entry name" value="Glyoxalase/Bleomycin resistance protein/Dihydroxybiphenyl dioxygenase"/>
    <property type="match status" value="1"/>
</dbReference>
<evidence type="ECO:0000313" key="5">
    <source>
        <dbReference type="EMBL" id="SFZ77827.1"/>
    </source>
</evidence>
<feature type="domain" description="VOC" evidence="4">
    <location>
        <begin position="5"/>
        <end position="119"/>
    </location>
</feature>
<reference evidence="5 6" key="1">
    <citation type="submission" date="2016-11" db="EMBL/GenBank/DDBJ databases">
        <authorList>
            <person name="Jaros S."/>
            <person name="Januszkiewicz K."/>
            <person name="Wedrychowicz H."/>
        </authorList>
    </citation>
    <scope>NUCLEOTIDE SEQUENCE [LARGE SCALE GENOMIC DNA]</scope>
    <source>
        <strain evidence="5 6">DSM 18899</strain>
    </source>
</reference>
<dbReference type="PANTHER" id="PTHR36503:SF3">
    <property type="entry name" value="BLR0126 PROTEIN"/>
    <property type="match status" value="1"/>
</dbReference>
<keyword evidence="3" id="KW-0046">Antibiotic resistance</keyword>
<evidence type="ECO:0000256" key="1">
    <source>
        <dbReference type="ARBA" id="ARBA00011051"/>
    </source>
</evidence>
<dbReference type="Proteomes" id="UP000186513">
    <property type="component" value="Unassembled WGS sequence"/>
</dbReference>
<dbReference type="InterPro" id="IPR004360">
    <property type="entry name" value="Glyas_Fos-R_dOase_dom"/>
</dbReference>
<dbReference type="InterPro" id="IPR037523">
    <property type="entry name" value="VOC_core"/>
</dbReference>
<dbReference type="CDD" id="cd08349">
    <property type="entry name" value="BLMA_like"/>
    <property type="match status" value="1"/>
</dbReference>
<dbReference type="PROSITE" id="PS51819">
    <property type="entry name" value="VOC"/>
    <property type="match status" value="1"/>
</dbReference>
<proteinExistence type="inferred from homology"/>
<dbReference type="AlphaFoldDB" id="A0A1K2HM96"/>
<name>A0A1K2HM96_9NEIS</name>
<dbReference type="Gene3D" id="3.10.180.10">
    <property type="entry name" value="2,3-Dihydroxybiphenyl 1,2-Dioxygenase, domain 1"/>
    <property type="match status" value="1"/>
</dbReference>
<gene>
    <name evidence="5" type="ORF">SAMN02745887_02624</name>
</gene>
<dbReference type="InterPro" id="IPR000335">
    <property type="entry name" value="Bleomycin-R"/>
</dbReference>
<sequence length="123" mass="13424">MSKLVAARQVLAVKDLAVSVAFYRDGLGFSIDFASEDWCFLSRDGVQLMLGHCPNALPAAQIGDHAYFAYIEVEAVDDLHAELCARGLAALPPPEDKPWGMREFMLSTPDGHRIVFGQETDAA</sequence>
<dbReference type="STRING" id="1121279.SAMN02745887_02624"/>
<evidence type="ECO:0000313" key="6">
    <source>
        <dbReference type="Proteomes" id="UP000186513"/>
    </source>
</evidence>
<protein>
    <recommendedName>
        <fullName evidence="2">Bleomycin resistance protein</fullName>
    </recommendedName>
</protein>
<dbReference type="PANTHER" id="PTHR36503">
    <property type="entry name" value="BLR2520 PROTEIN"/>
    <property type="match status" value="1"/>
</dbReference>
<dbReference type="Pfam" id="PF00903">
    <property type="entry name" value="Glyoxalase"/>
    <property type="match status" value="1"/>
</dbReference>
<dbReference type="EMBL" id="FPKR01000010">
    <property type="protein sequence ID" value="SFZ77827.1"/>
    <property type="molecule type" value="Genomic_DNA"/>
</dbReference>
<organism evidence="5 6">
    <name type="scientific">Chitinimonas taiwanensis DSM 18899</name>
    <dbReference type="NCBI Taxonomy" id="1121279"/>
    <lineage>
        <taxon>Bacteria</taxon>
        <taxon>Pseudomonadati</taxon>
        <taxon>Pseudomonadota</taxon>
        <taxon>Betaproteobacteria</taxon>
        <taxon>Neisseriales</taxon>
        <taxon>Chitinibacteraceae</taxon>
        <taxon>Chitinimonas</taxon>
    </lineage>
</organism>
<comment type="similarity">
    <text evidence="1">Belongs to the bleomycin resistance protein family.</text>
</comment>
<evidence type="ECO:0000256" key="2">
    <source>
        <dbReference type="ARBA" id="ARBA00021572"/>
    </source>
</evidence>
<evidence type="ECO:0000256" key="3">
    <source>
        <dbReference type="ARBA" id="ARBA00023251"/>
    </source>
</evidence>
<dbReference type="InterPro" id="IPR029068">
    <property type="entry name" value="Glyas_Bleomycin-R_OHBP_Dase"/>
</dbReference>
<dbReference type="OrthoDB" id="9803104at2"/>
<dbReference type="RefSeq" id="WP_072429123.1">
    <property type="nucleotide sequence ID" value="NZ_FPKR01000010.1"/>
</dbReference>
<keyword evidence="6" id="KW-1185">Reference proteome</keyword>